<organism evidence="2 3">
    <name type="scientific">Diploptera punctata</name>
    <name type="common">Pacific beetle cockroach</name>
    <dbReference type="NCBI Taxonomy" id="6984"/>
    <lineage>
        <taxon>Eukaryota</taxon>
        <taxon>Metazoa</taxon>
        <taxon>Ecdysozoa</taxon>
        <taxon>Arthropoda</taxon>
        <taxon>Hexapoda</taxon>
        <taxon>Insecta</taxon>
        <taxon>Pterygota</taxon>
        <taxon>Neoptera</taxon>
        <taxon>Polyneoptera</taxon>
        <taxon>Dictyoptera</taxon>
        <taxon>Blattodea</taxon>
        <taxon>Blaberoidea</taxon>
        <taxon>Blaberidae</taxon>
        <taxon>Diplopterinae</taxon>
        <taxon>Diploptera</taxon>
    </lineage>
</organism>
<sequence length="100" mass="11836">NAQFVALILDTSLCREISQILNSYKYKMLSHKCSTHTVINVKLWRCLCHMNRIFVIYVRNRIYLVTGLRTFLFPSILVNVTLHFIILTVKLSQYPKFRSK</sequence>
<evidence type="ECO:0000256" key="1">
    <source>
        <dbReference type="SAM" id="Phobius"/>
    </source>
</evidence>
<gene>
    <name evidence="2" type="ORF">L9F63_016160</name>
</gene>
<accession>A0AAD8EI55</accession>
<comment type="caution">
    <text evidence="2">The sequence shown here is derived from an EMBL/GenBank/DDBJ whole genome shotgun (WGS) entry which is preliminary data.</text>
</comment>
<keyword evidence="1" id="KW-0812">Transmembrane</keyword>
<dbReference type="EMBL" id="JASPKZ010004195">
    <property type="protein sequence ID" value="KAJ9590774.1"/>
    <property type="molecule type" value="Genomic_DNA"/>
</dbReference>
<feature type="non-terminal residue" evidence="2">
    <location>
        <position position="1"/>
    </location>
</feature>
<feature type="non-terminal residue" evidence="2">
    <location>
        <position position="100"/>
    </location>
</feature>
<protein>
    <submittedName>
        <fullName evidence="2">Uncharacterized protein</fullName>
    </submittedName>
</protein>
<name>A0AAD8EI55_DIPPU</name>
<dbReference type="AlphaFoldDB" id="A0AAD8EI55"/>
<reference evidence="2" key="2">
    <citation type="submission" date="2023-05" db="EMBL/GenBank/DDBJ databases">
        <authorList>
            <person name="Fouks B."/>
        </authorList>
    </citation>
    <scope>NUCLEOTIDE SEQUENCE</scope>
    <source>
        <strain evidence="2">Stay&amp;Tobe</strain>
        <tissue evidence="2">Testes</tissue>
    </source>
</reference>
<keyword evidence="3" id="KW-1185">Reference proteome</keyword>
<dbReference type="Proteomes" id="UP001233999">
    <property type="component" value="Unassembled WGS sequence"/>
</dbReference>
<reference evidence="2" key="1">
    <citation type="journal article" date="2023" name="IScience">
        <title>Live-bearing cockroach genome reveals convergent evolutionary mechanisms linked to viviparity in insects and beyond.</title>
        <authorList>
            <person name="Fouks B."/>
            <person name="Harrison M.C."/>
            <person name="Mikhailova A.A."/>
            <person name="Marchal E."/>
            <person name="English S."/>
            <person name="Carruthers M."/>
            <person name="Jennings E.C."/>
            <person name="Chiamaka E.L."/>
            <person name="Frigard R.A."/>
            <person name="Pippel M."/>
            <person name="Attardo G.M."/>
            <person name="Benoit J.B."/>
            <person name="Bornberg-Bauer E."/>
            <person name="Tobe S.S."/>
        </authorList>
    </citation>
    <scope>NUCLEOTIDE SEQUENCE</scope>
    <source>
        <strain evidence="2">Stay&amp;Tobe</strain>
    </source>
</reference>
<proteinExistence type="predicted"/>
<keyword evidence="1" id="KW-1133">Transmembrane helix</keyword>
<evidence type="ECO:0000313" key="2">
    <source>
        <dbReference type="EMBL" id="KAJ9590774.1"/>
    </source>
</evidence>
<keyword evidence="1" id="KW-0472">Membrane</keyword>
<evidence type="ECO:0000313" key="3">
    <source>
        <dbReference type="Proteomes" id="UP001233999"/>
    </source>
</evidence>
<feature type="transmembrane region" description="Helical" evidence="1">
    <location>
        <begin position="71"/>
        <end position="91"/>
    </location>
</feature>